<keyword evidence="3" id="KW-1185">Reference proteome</keyword>
<proteinExistence type="predicted"/>
<name>A0AAN6UFI7_9PEZI</name>
<reference evidence="2" key="2">
    <citation type="submission" date="2023-05" db="EMBL/GenBank/DDBJ databases">
        <authorList>
            <consortium name="Lawrence Berkeley National Laboratory"/>
            <person name="Steindorff A."/>
            <person name="Hensen N."/>
            <person name="Bonometti L."/>
            <person name="Westerberg I."/>
            <person name="Brannstrom I.O."/>
            <person name="Guillou S."/>
            <person name="Cros-Aarteil S."/>
            <person name="Calhoun S."/>
            <person name="Haridas S."/>
            <person name="Kuo A."/>
            <person name="Mondo S."/>
            <person name="Pangilinan J."/>
            <person name="Riley R."/>
            <person name="Labutti K."/>
            <person name="Andreopoulos B."/>
            <person name="Lipzen A."/>
            <person name="Chen C."/>
            <person name="Yanf M."/>
            <person name="Daum C."/>
            <person name="Ng V."/>
            <person name="Clum A."/>
            <person name="Ohm R."/>
            <person name="Martin F."/>
            <person name="Silar P."/>
            <person name="Natvig D."/>
            <person name="Lalanne C."/>
            <person name="Gautier V."/>
            <person name="Ament-Velasquez S.L."/>
            <person name="Kruys A."/>
            <person name="Hutchinson M.I."/>
            <person name="Powell A.J."/>
            <person name="Barry K."/>
            <person name="Miller A.N."/>
            <person name="Grigoriev I.V."/>
            <person name="Debuchy R."/>
            <person name="Gladieux P."/>
            <person name="Thoren M.H."/>
            <person name="Johannesson H."/>
        </authorList>
    </citation>
    <scope>NUCLEOTIDE SEQUENCE</scope>
    <source>
        <strain evidence="2">CBS 123565</strain>
    </source>
</reference>
<gene>
    <name evidence="2" type="ORF">BT67DRAFT_148207</name>
</gene>
<reference evidence="2" key="1">
    <citation type="journal article" date="2023" name="Mol. Phylogenet. Evol.">
        <title>Genome-scale phylogeny and comparative genomics of the fungal order Sordariales.</title>
        <authorList>
            <person name="Hensen N."/>
            <person name="Bonometti L."/>
            <person name="Westerberg I."/>
            <person name="Brannstrom I.O."/>
            <person name="Guillou S."/>
            <person name="Cros-Aarteil S."/>
            <person name="Calhoun S."/>
            <person name="Haridas S."/>
            <person name="Kuo A."/>
            <person name="Mondo S."/>
            <person name="Pangilinan J."/>
            <person name="Riley R."/>
            <person name="LaButti K."/>
            <person name="Andreopoulos B."/>
            <person name="Lipzen A."/>
            <person name="Chen C."/>
            <person name="Yan M."/>
            <person name="Daum C."/>
            <person name="Ng V."/>
            <person name="Clum A."/>
            <person name="Steindorff A."/>
            <person name="Ohm R.A."/>
            <person name="Martin F."/>
            <person name="Silar P."/>
            <person name="Natvig D.O."/>
            <person name="Lalanne C."/>
            <person name="Gautier V."/>
            <person name="Ament-Velasquez S.L."/>
            <person name="Kruys A."/>
            <person name="Hutchinson M.I."/>
            <person name="Powell A.J."/>
            <person name="Barry K."/>
            <person name="Miller A.N."/>
            <person name="Grigoriev I.V."/>
            <person name="Debuchy R."/>
            <person name="Gladieux P."/>
            <person name="Hiltunen Thoren M."/>
            <person name="Johannesson H."/>
        </authorList>
    </citation>
    <scope>NUCLEOTIDE SEQUENCE</scope>
    <source>
        <strain evidence="2">CBS 123565</strain>
    </source>
</reference>
<sequence>MRAQHRTMASRDRFGTPDWLSPLPSTTSEKNQHGILEPNPVKHPCDSGFSHSGNSQLPASALLPPTGSLLAAGLVRSERLSRPAGLAQAPEPQRVTAIRRRRSPSRPVWPGPGEALYGGGTGGGIMSLWYFDAEGQEAGGSVVEWERDGLRARRWIIIIHICTYVSLLPERRMVDWGDGGEVEVVIRNESTMAPIGLASGPEEITHDS</sequence>
<dbReference type="AlphaFoldDB" id="A0AAN6UFI7"/>
<protein>
    <submittedName>
        <fullName evidence="2">Uncharacterized protein</fullName>
    </submittedName>
</protein>
<evidence type="ECO:0000256" key="1">
    <source>
        <dbReference type="SAM" id="MobiDB-lite"/>
    </source>
</evidence>
<evidence type="ECO:0000313" key="2">
    <source>
        <dbReference type="EMBL" id="KAK4131681.1"/>
    </source>
</evidence>
<feature type="region of interest" description="Disordered" evidence="1">
    <location>
        <begin position="1"/>
        <end position="38"/>
    </location>
</feature>
<evidence type="ECO:0000313" key="3">
    <source>
        <dbReference type="Proteomes" id="UP001304895"/>
    </source>
</evidence>
<dbReference type="EMBL" id="MU853422">
    <property type="protein sequence ID" value="KAK4131681.1"/>
    <property type="molecule type" value="Genomic_DNA"/>
</dbReference>
<accession>A0AAN6UFI7</accession>
<organism evidence="2 3">
    <name type="scientific">Trichocladium antarcticum</name>
    <dbReference type="NCBI Taxonomy" id="1450529"/>
    <lineage>
        <taxon>Eukaryota</taxon>
        <taxon>Fungi</taxon>
        <taxon>Dikarya</taxon>
        <taxon>Ascomycota</taxon>
        <taxon>Pezizomycotina</taxon>
        <taxon>Sordariomycetes</taxon>
        <taxon>Sordariomycetidae</taxon>
        <taxon>Sordariales</taxon>
        <taxon>Chaetomiaceae</taxon>
        <taxon>Trichocladium</taxon>
    </lineage>
</organism>
<dbReference type="Proteomes" id="UP001304895">
    <property type="component" value="Unassembled WGS sequence"/>
</dbReference>
<comment type="caution">
    <text evidence="2">The sequence shown here is derived from an EMBL/GenBank/DDBJ whole genome shotgun (WGS) entry which is preliminary data.</text>
</comment>